<accession>A0AAV9NR42</accession>
<evidence type="ECO:0000313" key="3">
    <source>
        <dbReference type="EMBL" id="KAK5062525.1"/>
    </source>
</evidence>
<sequence>MQSTLYRRALPRLPRASTSTRVRLTTTPKRNYAAPAEEFTNRWPLMVAGALVFSVPVYYIMHSDKPSASEQAAIKEKRRKHGTEDEHRDPRDSPVKTLEQKRARDGQ</sequence>
<protein>
    <submittedName>
        <fullName evidence="3">Uncharacterized protein</fullName>
    </submittedName>
</protein>
<dbReference type="AlphaFoldDB" id="A0AAV9NR42"/>
<feature type="region of interest" description="Disordered" evidence="1">
    <location>
        <begin position="1"/>
        <end position="28"/>
    </location>
</feature>
<name>A0AAV9NR42_9EURO</name>
<evidence type="ECO:0000256" key="1">
    <source>
        <dbReference type="SAM" id="MobiDB-lite"/>
    </source>
</evidence>
<dbReference type="RefSeq" id="XP_064710797.1">
    <property type="nucleotide sequence ID" value="XM_064848173.1"/>
</dbReference>
<feature type="compositionally biased region" description="Low complexity" evidence="1">
    <location>
        <begin position="7"/>
        <end position="16"/>
    </location>
</feature>
<keyword evidence="2" id="KW-1133">Transmembrane helix</keyword>
<feature type="compositionally biased region" description="Polar residues" evidence="1">
    <location>
        <begin position="17"/>
        <end position="28"/>
    </location>
</feature>
<keyword evidence="2" id="KW-0812">Transmembrane</keyword>
<gene>
    <name evidence="3" type="ORF">LTR84_004598</name>
</gene>
<keyword evidence="4" id="KW-1185">Reference proteome</keyword>
<feature type="compositionally biased region" description="Basic and acidic residues" evidence="1">
    <location>
        <begin position="82"/>
        <end position="107"/>
    </location>
</feature>
<dbReference type="EMBL" id="JAVRRD010000002">
    <property type="protein sequence ID" value="KAK5062525.1"/>
    <property type="molecule type" value="Genomic_DNA"/>
</dbReference>
<dbReference type="Proteomes" id="UP001358417">
    <property type="component" value="Unassembled WGS sequence"/>
</dbReference>
<reference evidence="3 4" key="1">
    <citation type="submission" date="2023-08" db="EMBL/GenBank/DDBJ databases">
        <title>Black Yeasts Isolated from many extreme environments.</title>
        <authorList>
            <person name="Coleine C."/>
            <person name="Stajich J.E."/>
            <person name="Selbmann L."/>
        </authorList>
    </citation>
    <scope>NUCLEOTIDE SEQUENCE [LARGE SCALE GENOMIC DNA]</scope>
    <source>
        <strain evidence="3 4">CCFEE 5792</strain>
    </source>
</reference>
<feature type="transmembrane region" description="Helical" evidence="2">
    <location>
        <begin position="43"/>
        <end position="61"/>
    </location>
</feature>
<evidence type="ECO:0000313" key="4">
    <source>
        <dbReference type="Proteomes" id="UP001358417"/>
    </source>
</evidence>
<dbReference type="GeneID" id="89972776"/>
<proteinExistence type="predicted"/>
<feature type="region of interest" description="Disordered" evidence="1">
    <location>
        <begin position="66"/>
        <end position="107"/>
    </location>
</feature>
<evidence type="ECO:0000256" key="2">
    <source>
        <dbReference type="SAM" id="Phobius"/>
    </source>
</evidence>
<organism evidence="3 4">
    <name type="scientific">Exophiala bonariae</name>
    <dbReference type="NCBI Taxonomy" id="1690606"/>
    <lineage>
        <taxon>Eukaryota</taxon>
        <taxon>Fungi</taxon>
        <taxon>Dikarya</taxon>
        <taxon>Ascomycota</taxon>
        <taxon>Pezizomycotina</taxon>
        <taxon>Eurotiomycetes</taxon>
        <taxon>Chaetothyriomycetidae</taxon>
        <taxon>Chaetothyriales</taxon>
        <taxon>Herpotrichiellaceae</taxon>
        <taxon>Exophiala</taxon>
    </lineage>
</organism>
<comment type="caution">
    <text evidence="3">The sequence shown here is derived from an EMBL/GenBank/DDBJ whole genome shotgun (WGS) entry which is preliminary data.</text>
</comment>
<keyword evidence="2" id="KW-0472">Membrane</keyword>